<evidence type="ECO:0000256" key="5">
    <source>
        <dbReference type="PROSITE-ProRule" id="PRU00335"/>
    </source>
</evidence>
<dbReference type="EMBL" id="JBHYPX010000024">
    <property type="protein sequence ID" value="MFE1353119.1"/>
    <property type="molecule type" value="Genomic_DNA"/>
</dbReference>
<feature type="domain" description="HTH gntR-type" evidence="7">
    <location>
        <begin position="1"/>
        <end position="69"/>
    </location>
</feature>
<reference evidence="9 10" key="1">
    <citation type="submission" date="2024-09" db="EMBL/GenBank/DDBJ databases">
        <title>The Natural Products Discovery Center: Release of the First 8490 Sequenced Strains for Exploring Actinobacteria Biosynthetic Diversity.</title>
        <authorList>
            <person name="Kalkreuter E."/>
            <person name="Kautsar S.A."/>
            <person name="Yang D."/>
            <person name="Bader C.D."/>
            <person name="Teijaro C.N."/>
            <person name="Fluegel L."/>
            <person name="Davis C.M."/>
            <person name="Simpson J.R."/>
            <person name="Lauterbach L."/>
            <person name="Steele A.D."/>
            <person name="Gui C."/>
            <person name="Meng S."/>
            <person name="Li G."/>
            <person name="Viehrig K."/>
            <person name="Ye F."/>
            <person name="Su P."/>
            <person name="Kiefer A.F."/>
            <person name="Nichols A."/>
            <person name="Cepeda A.J."/>
            <person name="Yan W."/>
            <person name="Fan B."/>
            <person name="Jiang Y."/>
            <person name="Adhikari A."/>
            <person name="Zheng C.-J."/>
            <person name="Schuster L."/>
            <person name="Cowan T.M."/>
            <person name="Smanski M.J."/>
            <person name="Chevrette M.G."/>
            <person name="De Carvalho L.P.S."/>
            <person name="Shen B."/>
        </authorList>
    </citation>
    <scope>NUCLEOTIDE SEQUENCE [LARGE SCALE GENOMIC DNA]</scope>
    <source>
        <strain evidence="9 10">NPDC058753</strain>
    </source>
</reference>
<dbReference type="SUPFAM" id="SSF46689">
    <property type="entry name" value="Homeodomain-like"/>
    <property type="match status" value="1"/>
</dbReference>
<dbReference type="InterPro" id="IPR036388">
    <property type="entry name" value="WH-like_DNA-bd_sf"/>
</dbReference>
<dbReference type="PANTHER" id="PTHR30055">
    <property type="entry name" value="HTH-TYPE TRANSCRIPTIONAL REGULATOR RUTR"/>
    <property type="match status" value="1"/>
</dbReference>
<dbReference type="InterPro" id="IPR009057">
    <property type="entry name" value="Homeodomain-like_sf"/>
</dbReference>
<dbReference type="PANTHER" id="PTHR30055:SF151">
    <property type="entry name" value="TRANSCRIPTIONAL REGULATORY PROTEIN"/>
    <property type="match status" value="1"/>
</dbReference>
<dbReference type="InterPro" id="IPR003012">
    <property type="entry name" value="Tet_transcr_reg_TetR"/>
</dbReference>
<dbReference type="PRINTS" id="PR00400">
    <property type="entry name" value="TETREPRESSOR"/>
</dbReference>
<dbReference type="Proteomes" id="UP001599542">
    <property type="component" value="Unassembled WGS sequence"/>
</dbReference>
<dbReference type="InterPro" id="IPR004111">
    <property type="entry name" value="Repressor_TetR_C"/>
</dbReference>
<evidence type="ECO:0000256" key="4">
    <source>
        <dbReference type="ARBA" id="ARBA00023163"/>
    </source>
</evidence>
<feature type="region of interest" description="Disordered" evidence="6">
    <location>
        <begin position="66"/>
        <end position="89"/>
    </location>
</feature>
<feature type="domain" description="HTH tetR-type" evidence="8">
    <location>
        <begin position="93"/>
        <end position="153"/>
    </location>
</feature>
<dbReference type="CDD" id="cd07377">
    <property type="entry name" value="WHTH_GntR"/>
    <property type="match status" value="1"/>
</dbReference>
<dbReference type="Pfam" id="PF00392">
    <property type="entry name" value="GntR"/>
    <property type="match status" value="1"/>
</dbReference>
<evidence type="ECO:0000256" key="3">
    <source>
        <dbReference type="ARBA" id="ARBA00023125"/>
    </source>
</evidence>
<dbReference type="Pfam" id="PF00440">
    <property type="entry name" value="TetR_N"/>
    <property type="match status" value="1"/>
</dbReference>
<dbReference type="Gene3D" id="1.10.357.10">
    <property type="entry name" value="Tetracycline Repressor, domain 2"/>
    <property type="match status" value="1"/>
</dbReference>
<dbReference type="PROSITE" id="PS50977">
    <property type="entry name" value="HTH_TETR_2"/>
    <property type="match status" value="1"/>
</dbReference>
<keyword evidence="2" id="KW-0805">Transcription regulation</keyword>
<sequence>MDRYEQIAAELQERIERGGLRPGDRVPSTREITRRWNVAMATATKVLAELRGRGLVRAVPGVGTVVAGQPDPAPAPARSGGRQVPRRPAPEGVLTAERIVAAAVKVADDEGLEALSMRRVAAELDVATMSLYRHVPDKDGLLHRMMDLVFADVSFTPAQGALGWRARLDLAAHLLWDLFRAHPWLASALSVTRPQPVANALPFGEWVLSALAAEGLGVEDVFTAYLTLFNYVRGTALNLEMEATAEAATGQDSEEWMDQREEVFMELVAAHPTFLRLTLEGYDFDLDRLFEFGLQRLLDGLAVLIGRAPEGRAPGAQAPEGRAPGAQDSRAPRS</sequence>
<dbReference type="InterPro" id="IPR050109">
    <property type="entry name" value="HTH-type_TetR-like_transc_reg"/>
</dbReference>
<organism evidence="9 10">
    <name type="scientific">Kitasatospora phosalacinea</name>
    <dbReference type="NCBI Taxonomy" id="2065"/>
    <lineage>
        <taxon>Bacteria</taxon>
        <taxon>Bacillati</taxon>
        <taxon>Actinomycetota</taxon>
        <taxon>Actinomycetes</taxon>
        <taxon>Kitasatosporales</taxon>
        <taxon>Streptomycetaceae</taxon>
        <taxon>Kitasatospora</taxon>
    </lineage>
</organism>
<evidence type="ECO:0000256" key="6">
    <source>
        <dbReference type="SAM" id="MobiDB-lite"/>
    </source>
</evidence>
<dbReference type="RefSeq" id="WP_380326150.1">
    <property type="nucleotide sequence ID" value="NZ_JBHYPW010000032.1"/>
</dbReference>
<accession>A0ABW6GKG6</accession>
<keyword evidence="4" id="KW-0804">Transcription</keyword>
<keyword evidence="10" id="KW-1185">Reference proteome</keyword>
<dbReference type="Gene3D" id="1.10.10.60">
    <property type="entry name" value="Homeodomain-like"/>
    <property type="match status" value="1"/>
</dbReference>
<dbReference type="SUPFAM" id="SSF46785">
    <property type="entry name" value="Winged helix' DNA-binding domain"/>
    <property type="match status" value="1"/>
</dbReference>
<dbReference type="Pfam" id="PF02909">
    <property type="entry name" value="TetR_C_1"/>
    <property type="match status" value="1"/>
</dbReference>
<evidence type="ECO:0000313" key="9">
    <source>
        <dbReference type="EMBL" id="MFE1353119.1"/>
    </source>
</evidence>
<name>A0ABW6GKG6_9ACTN</name>
<keyword evidence="1" id="KW-0678">Repressor</keyword>
<dbReference type="InterPro" id="IPR036390">
    <property type="entry name" value="WH_DNA-bd_sf"/>
</dbReference>
<dbReference type="SMART" id="SM00345">
    <property type="entry name" value="HTH_GNTR"/>
    <property type="match status" value="1"/>
</dbReference>
<evidence type="ECO:0000259" key="7">
    <source>
        <dbReference type="PROSITE" id="PS50949"/>
    </source>
</evidence>
<protein>
    <submittedName>
        <fullName evidence="9">TetR/AcrR family transcriptional regulator C-terminal domain-containing protein</fullName>
    </submittedName>
</protein>
<dbReference type="InterPro" id="IPR000524">
    <property type="entry name" value="Tscrpt_reg_HTH_GntR"/>
</dbReference>
<feature type="DNA-binding region" description="H-T-H motif" evidence="5">
    <location>
        <begin position="116"/>
        <end position="135"/>
    </location>
</feature>
<feature type="region of interest" description="Disordered" evidence="6">
    <location>
        <begin position="311"/>
        <end position="334"/>
    </location>
</feature>
<comment type="caution">
    <text evidence="9">The sequence shown here is derived from an EMBL/GenBank/DDBJ whole genome shotgun (WGS) entry which is preliminary data.</text>
</comment>
<keyword evidence="3 5" id="KW-0238">DNA-binding</keyword>
<dbReference type="InterPro" id="IPR036271">
    <property type="entry name" value="Tet_transcr_reg_TetR-rel_C_sf"/>
</dbReference>
<gene>
    <name evidence="9" type="ORF">ACFW6T_14165</name>
</gene>
<evidence type="ECO:0000256" key="1">
    <source>
        <dbReference type="ARBA" id="ARBA00022491"/>
    </source>
</evidence>
<proteinExistence type="predicted"/>
<evidence type="ECO:0000313" key="10">
    <source>
        <dbReference type="Proteomes" id="UP001599542"/>
    </source>
</evidence>
<evidence type="ECO:0000256" key="2">
    <source>
        <dbReference type="ARBA" id="ARBA00023015"/>
    </source>
</evidence>
<evidence type="ECO:0000259" key="8">
    <source>
        <dbReference type="PROSITE" id="PS50977"/>
    </source>
</evidence>
<dbReference type="Gene3D" id="1.10.10.10">
    <property type="entry name" value="Winged helix-like DNA-binding domain superfamily/Winged helix DNA-binding domain"/>
    <property type="match status" value="1"/>
</dbReference>
<dbReference type="InterPro" id="IPR001647">
    <property type="entry name" value="HTH_TetR"/>
</dbReference>
<dbReference type="SUPFAM" id="SSF48498">
    <property type="entry name" value="Tetracyclin repressor-like, C-terminal domain"/>
    <property type="match status" value="1"/>
</dbReference>
<dbReference type="PROSITE" id="PS50949">
    <property type="entry name" value="HTH_GNTR"/>
    <property type="match status" value="1"/>
</dbReference>